<sequence length="69" mass="7758">MQNDPIKNLEEKIAHLTRAVDDLSDIVARQEGEIATLSRRMSMLMEREAGREADNGGSVVLSDQKPPHW</sequence>
<protein>
    <submittedName>
        <fullName evidence="3">SlyX protein</fullName>
    </submittedName>
</protein>
<dbReference type="Proteomes" id="UP000261704">
    <property type="component" value="Chromosome"/>
</dbReference>
<dbReference type="AlphaFoldDB" id="A0A347UIR8"/>
<evidence type="ECO:0000256" key="1">
    <source>
        <dbReference type="SAM" id="Coils"/>
    </source>
</evidence>
<keyword evidence="4" id="KW-1185">Reference proteome</keyword>
<feature type="region of interest" description="Disordered" evidence="2">
    <location>
        <begin position="48"/>
        <end position="69"/>
    </location>
</feature>
<keyword evidence="1" id="KW-0175">Coiled coil</keyword>
<organism evidence="3 4">
    <name type="scientific">Profundibacter amoris</name>
    <dbReference type="NCBI Taxonomy" id="2171755"/>
    <lineage>
        <taxon>Bacteria</taxon>
        <taxon>Pseudomonadati</taxon>
        <taxon>Pseudomonadota</taxon>
        <taxon>Alphaproteobacteria</taxon>
        <taxon>Rhodobacterales</taxon>
        <taxon>Paracoccaceae</taxon>
        <taxon>Profundibacter</taxon>
    </lineage>
</organism>
<proteinExistence type="predicted"/>
<accession>A0A347UIR8</accession>
<evidence type="ECO:0000313" key="3">
    <source>
        <dbReference type="EMBL" id="AXX98746.1"/>
    </source>
</evidence>
<dbReference type="Pfam" id="PF04102">
    <property type="entry name" value="SlyX"/>
    <property type="match status" value="1"/>
</dbReference>
<dbReference type="OrthoDB" id="285836at2"/>
<feature type="coiled-coil region" evidence="1">
    <location>
        <begin position="6"/>
        <end position="47"/>
    </location>
</feature>
<evidence type="ECO:0000256" key="2">
    <source>
        <dbReference type="SAM" id="MobiDB-lite"/>
    </source>
</evidence>
<reference evidence="3 4" key="1">
    <citation type="submission" date="2018-09" db="EMBL/GenBank/DDBJ databases">
        <title>Profundibacter amoris BAR1 gen. nov., sp. nov., a new member of the Roseobacter clade isolated at Lokis Castle Vent Field on the Arctic Mid-Oceanic Ridge.</title>
        <authorList>
            <person name="Le Moine Bauer S."/>
            <person name="Sjoeberg A.G."/>
            <person name="L'Haridon S."/>
            <person name="Stokke R."/>
            <person name="Roalkvam I."/>
            <person name="Steen I.H."/>
            <person name="Dahle H."/>
        </authorList>
    </citation>
    <scope>NUCLEOTIDE SEQUENCE [LARGE SCALE GENOMIC DNA]</scope>
    <source>
        <strain evidence="3 4">BAR1</strain>
    </source>
</reference>
<dbReference type="EMBL" id="CP032125">
    <property type="protein sequence ID" value="AXX98746.1"/>
    <property type="molecule type" value="Genomic_DNA"/>
</dbReference>
<dbReference type="RefSeq" id="WP_118943400.1">
    <property type="nucleotide sequence ID" value="NZ_CP032125.1"/>
</dbReference>
<name>A0A347UIR8_9RHOB</name>
<evidence type="ECO:0000313" key="4">
    <source>
        <dbReference type="Proteomes" id="UP000261704"/>
    </source>
</evidence>
<dbReference type="InterPro" id="IPR007236">
    <property type="entry name" value="SlyX"/>
</dbReference>
<gene>
    <name evidence="3" type="ORF">BAR1_12940</name>
</gene>
<dbReference type="KEGG" id="pamo:BAR1_12940"/>